<evidence type="ECO:0000259" key="5">
    <source>
        <dbReference type="PROSITE" id="PS50931"/>
    </source>
</evidence>
<evidence type="ECO:0000256" key="3">
    <source>
        <dbReference type="ARBA" id="ARBA00023125"/>
    </source>
</evidence>
<dbReference type="PANTHER" id="PTHR30126:SF91">
    <property type="entry name" value="LYSR FAMILY TRANSCRIPTIONAL REGULATOR"/>
    <property type="match status" value="1"/>
</dbReference>
<dbReference type="InterPro" id="IPR036388">
    <property type="entry name" value="WH-like_DNA-bd_sf"/>
</dbReference>
<keyword evidence="4" id="KW-0804">Transcription</keyword>
<dbReference type="EMBL" id="MAAO01000007">
    <property type="protein sequence ID" value="OUR95650.1"/>
    <property type="molecule type" value="Genomic_DNA"/>
</dbReference>
<sequence>MYWITIDQIECFQAVSESGSFQKASEKLNKAKSAVMYSVNNLEEQLGFPLLDRSSYRSKITPQGEAFLYRSQKILDNMSELHDYCRQIASEVEMKLSISVSGIFDINLLYPVIKNAMNEFPSTEIMLEKEILSGEKMLQREMVDISIFENVHNKRELDFKSIGKVKLVLVISSDHSFLELPSKQQTKEELFKYPQIVQRSTIQDEDHKIGVHTKALKWKVTDTPSKKDIIMNGLGWGRLPLHVVEEEIKNGKLTHLKNFKDDDEVEMYICKRKNAFMGQVSQLIWDSFESK</sequence>
<dbReference type="AlphaFoldDB" id="A0A1Y5F4R0"/>
<dbReference type="Gene3D" id="1.10.10.10">
    <property type="entry name" value="Winged helix-like DNA-binding domain superfamily/Winged helix DNA-binding domain"/>
    <property type="match status" value="1"/>
</dbReference>
<dbReference type="Gene3D" id="3.40.190.290">
    <property type="match status" value="1"/>
</dbReference>
<protein>
    <recommendedName>
        <fullName evidence="5">HTH lysR-type domain-containing protein</fullName>
    </recommendedName>
</protein>
<keyword evidence="2" id="KW-0805">Transcription regulation</keyword>
<dbReference type="SUPFAM" id="SSF46785">
    <property type="entry name" value="Winged helix' DNA-binding domain"/>
    <property type="match status" value="1"/>
</dbReference>
<dbReference type="InterPro" id="IPR000847">
    <property type="entry name" value="LysR_HTH_N"/>
</dbReference>
<dbReference type="PROSITE" id="PS50931">
    <property type="entry name" value="HTH_LYSR"/>
    <property type="match status" value="1"/>
</dbReference>
<dbReference type="PANTHER" id="PTHR30126">
    <property type="entry name" value="HTH-TYPE TRANSCRIPTIONAL REGULATOR"/>
    <property type="match status" value="1"/>
</dbReference>
<dbReference type="Pfam" id="PF00126">
    <property type="entry name" value="HTH_1"/>
    <property type="match status" value="1"/>
</dbReference>
<proteinExistence type="inferred from homology"/>
<dbReference type="Pfam" id="PF03466">
    <property type="entry name" value="LysR_substrate"/>
    <property type="match status" value="1"/>
</dbReference>
<dbReference type="GO" id="GO:0003700">
    <property type="term" value="F:DNA-binding transcription factor activity"/>
    <property type="evidence" value="ECO:0007669"/>
    <property type="project" value="InterPro"/>
</dbReference>
<evidence type="ECO:0000256" key="1">
    <source>
        <dbReference type="ARBA" id="ARBA00009437"/>
    </source>
</evidence>
<dbReference type="InterPro" id="IPR036390">
    <property type="entry name" value="WH_DNA-bd_sf"/>
</dbReference>
<dbReference type="GO" id="GO:0000976">
    <property type="term" value="F:transcription cis-regulatory region binding"/>
    <property type="evidence" value="ECO:0007669"/>
    <property type="project" value="TreeGrafter"/>
</dbReference>
<comment type="similarity">
    <text evidence="1">Belongs to the LysR transcriptional regulatory family.</text>
</comment>
<comment type="caution">
    <text evidence="6">The sequence shown here is derived from an EMBL/GenBank/DDBJ whole genome shotgun (WGS) entry which is preliminary data.</text>
</comment>
<evidence type="ECO:0000313" key="7">
    <source>
        <dbReference type="Proteomes" id="UP000196531"/>
    </source>
</evidence>
<evidence type="ECO:0000256" key="4">
    <source>
        <dbReference type="ARBA" id="ARBA00023163"/>
    </source>
</evidence>
<keyword evidence="3" id="KW-0238">DNA-binding</keyword>
<organism evidence="6 7">
    <name type="scientific">Halobacteriovorax marinus</name>
    <dbReference type="NCBI Taxonomy" id="97084"/>
    <lineage>
        <taxon>Bacteria</taxon>
        <taxon>Pseudomonadati</taxon>
        <taxon>Bdellovibrionota</taxon>
        <taxon>Bacteriovoracia</taxon>
        <taxon>Bacteriovoracales</taxon>
        <taxon>Halobacteriovoraceae</taxon>
        <taxon>Halobacteriovorax</taxon>
    </lineage>
</organism>
<dbReference type="Proteomes" id="UP000196531">
    <property type="component" value="Unassembled WGS sequence"/>
</dbReference>
<name>A0A1Y5F4R0_9BACT</name>
<gene>
    <name evidence="6" type="ORF">A9Q84_14200</name>
</gene>
<dbReference type="InterPro" id="IPR005119">
    <property type="entry name" value="LysR_subst-bd"/>
</dbReference>
<dbReference type="SUPFAM" id="SSF53850">
    <property type="entry name" value="Periplasmic binding protein-like II"/>
    <property type="match status" value="1"/>
</dbReference>
<evidence type="ECO:0000256" key="2">
    <source>
        <dbReference type="ARBA" id="ARBA00023015"/>
    </source>
</evidence>
<accession>A0A1Y5F4R0</accession>
<evidence type="ECO:0000313" key="6">
    <source>
        <dbReference type="EMBL" id="OUR95650.1"/>
    </source>
</evidence>
<feature type="domain" description="HTH lysR-type" evidence="5">
    <location>
        <begin position="4"/>
        <end position="61"/>
    </location>
</feature>
<reference evidence="7" key="1">
    <citation type="journal article" date="2017" name="Proc. Natl. Acad. Sci. U.S.A.">
        <title>Simulation of Deepwater Horizon oil plume reveals substrate specialization within a complex community of hydrocarbon-degraders.</title>
        <authorList>
            <person name="Hu P."/>
            <person name="Dubinsky E.A."/>
            <person name="Probst A.J."/>
            <person name="Wang J."/>
            <person name="Sieber C.M.K."/>
            <person name="Tom L.M."/>
            <person name="Gardinali P."/>
            <person name="Banfield J.F."/>
            <person name="Atlas R.M."/>
            <person name="Andersen G.L."/>
        </authorList>
    </citation>
    <scope>NUCLEOTIDE SEQUENCE [LARGE SCALE GENOMIC DNA]</scope>
</reference>